<sequence>MANSVFLSDRGVIEVAGADATAFLHKLITNSVLNIPAGESRYSGLLTPQGKLIFDFFVVPLPEGAEAGYYFDCPREQTADLAKRVTFHKMRAKITIADRSDVLGVAAIWGGDAPAGIEGVVTRDMRAPDMGLRVIGPRASLSGLGTANEAAYEAHRVAQGVPKGGVDFTYGDTFIHDVNLDYLHGVDFKKGCYVGQEVVARVHFRNSARKRIVKVHFNGPTPEPGAQIMAGEIAIGQVGSIAGSEGLASLRLDKLDDAKAAGAAVKAGEAAVDVTVPPEFIATAAGVEKRL</sequence>
<evidence type="ECO:0000259" key="2">
    <source>
        <dbReference type="Pfam" id="PF01571"/>
    </source>
</evidence>
<dbReference type="InterPro" id="IPR045179">
    <property type="entry name" value="YgfZ/GcvT"/>
</dbReference>
<dbReference type="InterPro" id="IPR027266">
    <property type="entry name" value="TrmE/GcvT-like"/>
</dbReference>
<reference evidence="4 5" key="1">
    <citation type="submission" date="2023-10" db="EMBL/GenBank/DDBJ databases">
        <title>Novel methanotroph of the genus Methylocapsa from a subarctic wetland.</title>
        <authorList>
            <person name="Belova S.E."/>
            <person name="Oshkin I.Y."/>
            <person name="Miroshnikov K."/>
            <person name="Dedysh S.N."/>
        </authorList>
    </citation>
    <scope>NUCLEOTIDE SEQUENCE [LARGE SCALE GENOMIC DNA]</scope>
    <source>
        <strain evidence="4 5">RX1</strain>
    </source>
</reference>
<evidence type="ECO:0000256" key="1">
    <source>
        <dbReference type="ARBA" id="ARBA00022946"/>
    </source>
</evidence>
<dbReference type="PIRSF" id="PIRSF006487">
    <property type="entry name" value="GcvT"/>
    <property type="match status" value="1"/>
</dbReference>
<dbReference type="InterPro" id="IPR017703">
    <property type="entry name" value="YgfZ/GCV_T_CS"/>
</dbReference>
<dbReference type="Pfam" id="PF25455">
    <property type="entry name" value="Beta-barrel_CAF17_C"/>
    <property type="match status" value="1"/>
</dbReference>
<feature type="domain" description="GCVT N-terminal" evidence="2">
    <location>
        <begin position="11"/>
        <end position="128"/>
    </location>
</feature>
<dbReference type="EMBL" id="CP136862">
    <property type="protein sequence ID" value="WOJ90033.1"/>
    <property type="molecule type" value="Genomic_DNA"/>
</dbReference>
<dbReference type="InterPro" id="IPR006222">
    <property type="entry name" value="GCVT_N"/>
</dbReference>
<dbReference type="SUPFAM" id="SSF103025">
    <property type="entry name" value="Folate-binding domain"/>
    <property type="match status" value="1"/>
</dbReference>
<feature type="domain" description="CAF17 C-terminal" evidence="3">
    <location>
        <begin position="209"/>
        <end position="278"/>
    </location>
</feature>
<dbReference type="Pfam" id="PF01571">
    <property type="entry name" value="GCV_T"/>
    <property type="match status" value="1"/>
</dbReference>
<dbReference type="RefSeq" id="WP_407339477.1">
    <property type="nucleotide sequence ID" value="NZ_CP136862.1"/>
</dbReference>
<proteinExistence type="predicted"/>
<dbReference type="Proteomes" id="UP001626536">
    <property type="component" value="Chromosome"/>
</dbReference>
<accession>A0ABZ0HTM2</accession>
<gene>
    <name evidence="4" type="ORF">RZS28_01595</name>
</gene>
<evidence type="ECO:0000313" key="5">
    <source>
        <dbReference type="Proteomes" id="UP001626536"/>
    </source>
</evidence>
<dbReference type="PANTHER" id="PTHR22602">
    <property type="entry name" value="TRANSFERASE CAF17, MITOCHONDRIAL-RELATED"/>
    <property type="match status" value="1"/>
</dbReference>
<name>A0ABZ0HTM2_9HYPH</name>
<keyword evidence="5" id="KW-1185">Reference proteome</keyword>
<protein>
    <submittedName>
        <fullName evidence="4">Folate-binding protein</fullName>
    </submittedName>
</protein>
<evidence type="ECO:0000313" key="4">
    <source>
        <dbReference type="EMBL" id="WOJ90033.1"/>
    </source>
</evidence>
<organism evidence="4 5">
    <name type="scientific">Methylocapsa polymorpha</name>
    <dbReference type="NCBI Taxonomy" id="3080828"/>
    <lineage>
        <taxon>Bacteria</taxon>
        <taxon>Pseudomonadati</taxon>
        <taxon>Pseudomonadota</taxon>
        <taxon>Alphaproteobacteria</taxon>
        <taxon>Hyphomicrobiales</taxon>
        <taxon>Beijerinckiaceae</taxon>
        <taxon>Methylocapsa</taxon>
    </lineage>
</organism>
<keyword evidence="1" id="KW-0809">Transit peptide</keyword>
<evidence type="ECO:0000259" key="3">
    <source>
        <dbReference type="Pfam" id="PF25455"/>
    </source>
</evidence>
<dbReference type="Gene3D" id="3.30.1360.120">
    <property type="entry name" value="Probable tRNA modification gtpase trme, domain 1"/>
    <property type="match status" value="2"/>
</dbReference>
<dbReference type="PANTHER" id="PTHR22602:SF0">
    <property type="entry name" value="TRANSFERASE CAF17, MITOCHONDRIAL-RELATED"/>
    <property type="match status" value="1"/>
</dbReference>
<dbReference type="NCBIfam" id="TIGR03317">
    <property type="entry name" value="ygfZ_signature"/>
    <property type="match status" value="1"/>
</dbReference>
<dbReference type="InterPro" id="IPR057460">
    <property type="entry name" value="CAF17_C"/>
</dbReference>